<dbReference type="Pfam" id="PF22953">
    <property type="entry name" value="SpnB_Rossmann"/>
    <property type="match status" value="2"/>
</dbReference>
<feature type="domain" description="PKS/mFAS DH" evidence="12">
    <location>
        <begin position="1952"/>
        <end position="2234"/>
    </location>
</feature>
<dbReference type="PROSITE" id="PS52019">
    <property type="entry name" value="PKS_MFAS_DH"/>
    <property type="match status" value="2"/>
</dbReference>
<dbReference type="FunFam" id="1.10.1200.10:FF:000007">
    <property type="entry name" value="Probable polyketide synthase pks17"/>
    <property type="match status" value="3"/>
</dbReference>
<dbReference type="Pfam" id="PF13602">
    <property type="entry name" value="ADH_zinc_N_2"/>
    <property type="match status" value="1"/>
</dbReference>
<dbReference type="PROSITE" id="PS50075">
    <property type="entry name" value="CARRIER"/>
    <property type="match status" value="3"/>
</dbReference>
<dbReference type="CDD" id="cd05195">
    <property type="entry name" value="enoyl_red"/>
    <property type="match status" value="1"/>
</dbReference>
<evidence type="ECO:0000259" key="10">
    <source>
        <dbReference type="PROSITE" id="PS50075"/>
    </source>
</evidence>
<feature type="active site" description="Proton donor; for dehydratase activity" evidence="8">
    <location>
        <position position="3872"/>
    </location>
</feature>
<keyword evidence="7" id="KW-0012">Acyltransferase</keyword>
<dbReference type="SUPFAM" id="SSF53901">
    <property type="entry name" value="Thiolase-like"/>
    <property type="match status" value="2"/>
</dbReference>
<dbReference type="InterPro" id="IPR014030">
    <property type="entry name" value="Ketoacyl_synth_N"/>
</dbReference>
<feature type="region of interest" description="C-terminal hotdog fold" evidence="8">
    <location>
        <begin position="3811"/>
        <end position="3947"/>
    </location>
</feature>
<dbReference type="SMART" id="SM00823">
    <property type="entry name" value="PKS_PP"/>
    <property type="match status" value="3"/>
</dbReference>
<dbReference type="Proteomes" id="UP000400924">
    <property type="component" value="Unassembled WGS sequence"/>
</dbReference>
<dbReference type="InterPro" id="IPR009081">
    <property type="entry name" value="PP-bd_ACP"/>
</dbReference>
<dbReference type="InterPro" id="IPR036736">
    <property type="entry name" value="ACP-like_sf"/>
</dbReference>
<dbReference type="InterPro" id="IPR020806">
    <property type="entry name" value="PKS_PP-bd"/>
</dbReference>
<dbReference type="Pfam" id="PF02801">
    <property type="entry name" value="Ketoacyl-synt_C"/>
    <property type="match status" value="2"/>
</dbReference>
<dbReference type="Gene3D" id="3.40.47.10">
    <property type="match status" value="2"/>
</dbReference>
<dbReference type="PROSITE" id="PS01162">
    <property type="entry name" value="QOR_ZETA_CRYSTAL"/>
    <property type="match status" value="1"/>
</dbReference>
<dbReference type="SUPFAM" id="SSF47336">
    <property type="entry name" value="ACP-like"/>
    <property type="match status" value="3"/>
</dbReference>
<protein>
    <submittedName>
        <fullName evidence="13">SDR family NAD(P)-dependent oxidoreductase</fullName>
    </submittedName>
</protein>
<dbReference type="GO" id="GO:0004315">
    <property type="term" value="F:3-oxoacyl-[acyl-carrier-protein] synthase activity"/>
    <property type="evidence" value="ECO:0007669"/>
    <property type="project" value="InterPro"/>
</dbReference>
<dbReference type="Pfam" id="PF22621">
    <property type="entry name" value="CurL-like_PKS_C"/>
    <property type="match status" value="1"/>
</dbReference>
<dbReference type="InterPro" id="IPR050091">
    <property type="entry name" value="PKS_NRPS_Biosynth_Enz"/>
</dbReference>
<dbReference type="InterPro" id="IPR002364">
    <property type="entry name" value="Quin_OxRdtase/zeta-crystal_CS"/>
</dbReference>
<dbReference type="FunFam" id="3.90.180.10:FF:000032">
    <property type="entry name" value="Probable polyketide synthase pks1"/>
    <property type="match status" value="1"/>
</dbReference>
<dbReference type="InterPro" id="IPR042104">
    <property type="entry name" value="PKS_dehydratase_sf"/>
</dbReference>
<dbReference type="GO" id="GO:0016491">
    <property type="term" value="F:oxidoreductase activity"/>
    <property type="evidence" value="ECO:0007669"/>
    <property type="project" value="InterPro"/>
</dbReference>
<dbReference type="InterPro" id="IPR055123">
    <property type="entry name" value="SpnB-like_Rossmann"/>
</dbReference>
<dbReference type="CDD" id="cd08952">
    <property type="entry name" value="KR_1_SDR_x"/>
    <property type="match status" value="1"/>
</dbReference>
<keyword evidence="4" id="KW-0808">Transferase</keyword>
<dbReference type="SMART" id="SM00826">
    <property type="entry name" value="PKS_DH"/>
    <property type="match status" value="2"/>
</dbReference>
<accession>A0A5N8XK36</accession>
<dbReference type="InterPro" id="IPR016036">
    <property type="entry name" value="Malonyl_transacylase_ACP-bd"/>
</dbReference>
<proteinExistence type="predicted"/>
<feature type="region of interest" description="N-terminal hotdog fold" evidence="8">
    <location>
        <begin position="3669"/>
        <end position="3798"/>
    </location>
</feature>
<dbReference type="FunFam" id="3.40.50.720:FF:000209">
    <property type="entry name" value="Polyketide synthase Pks12"/>
    <property type="match status" value="1"/>
</dbReference>
<dbReference type="GO" id="GO:0006633">
    <property type="term" value="P:fatty acid biosynthetic process"/>
    <property type="evidence" value="ECO:0007669"/>
    <property type="project" value="InterPro"/>
</dbReference>
<gene>
    <name evidence="13" type="ORF">FNH08_19975</name>
</gene>
<dbReference type="Gene3D" id="3.40.50.11460">
    <property type="match status" value="1"/>
</dbReference>
<dbReference type="InterPro" id="IPR013968">
    <property type="entry name" value="PKS_KR"/>
</dbReference>
<reference evidence="13 14" key="1">
    <citation type="submission" date="2019-07" db="EMBL/GenBank/DDBJ databases">
        <title>New species of Amycolatopsis and Streptomyces.</title>
        <authorList>
            <person name="Duangmal K."/>
            <person name="Teo W.F.A."/>
            <person name="Lipun K."/>
        </authorList>
    </citation>
    <scope>NUCLEOTIDE SEQUENCE [LARGE SCALE GENOMIC DNA]</scope>
    <source>
        <strain evidence="13 14">NBRC 106415</strain>
    </source>
</reference>
<dbReference type="OrthoDB" id="9778690at2"/>
<organism evidence="13 14">
    <name type="scientific">Streptomyces spongiae</name>
    <dbReference type="NCBI Taxonomy" id="565072"/>
    <lineage>
        <taxon>Bacteria</taxon>
        <taxon>Bacillati</taxon>
        <taxon>Actinomycetota</taxon>
        <taxon>Actinomycetes</taxon>
        <taxon>Kitasatosporales</taxon>
        <taxon>Streptomycetaceae</taxon>
        <taxon>Streptomyces</taxon>
    </lineage>
</organism>
<dbReference type="SMART" id="SM00825">
    <property type="entry name" value="PKS_KS"/>
    <property type="match status" value="2"/>
</dbReference>
<feature type="region of interest" description="Disordered" evidence="9">
    <location>
        <begin position="4856"/>
        <end position="4888"/>
    </location>
</feature>
<evidence type="ECO:0000256" key="1">
    <source>
        <dbReference type="ARBA" id="ARBA00004792"/>
    </source>
</evidence>
<keyword evidence="5" id="KW-0045">Antibiotic biosynthesis</keyword>
<evidence type="ECO:0000313" key="14">
    <source>
        <dbReference type="Proteomes" id="UP000400924"/>
    </source>
</evidence>
<name>A0A5N8XK36_9ACTN</name>
<evidence type="ECO:0000256" key="6">
    <source>
        <dbReference type="ARBA" id="ARBA00023268"/>
    </source>
</evidence>
<dbReference type="CDD" id="cd08956">
    <property type="entry name" value="KR_3_FAS_SDR_x"/>
    <property type="match status" value="2"/>
</dbReference>
<evidence type="ECO:0000256" key="8">
    <source>
        <dbReference type="PROSITE-ProRule" id="PRU01363"/>
    </source>
</evidence>
<dbReference type="SMART" id="SM01294">
    <property type="entry name" value="PKS_PP_betabranch"/>
    <property type="match status" value="3"/>
</dbReference>
<comment type="caution">
    <text evidence="13">The sequence shown here is derived from an EMBL/GenBank/DDBJ whole genome shotgun (WGS) entry which is preliminary data.</text>
</comment>
<comment type="pathway">
    <text evidence="1">Antibiotic biosynthesis.</text>
</comment>
<dbReference type="InterPro" id="IPR006162">
    <property type="entry name" value="Ppantetheine_attach_site"/>
</dbReference>
<dbReference type="GO" id="GO:0008270">
    <property type="term" value="F:zinc ion binding"/>
    <property type="evidence" value="ECO:0007669"/>
    <property type="project" value="InterPro"/>
</dbReference>
<keyword evidence="14" id="KW-1185">Reference proteome</keyword>
<evidence type="ECO:0000256" key="2">
    <source>
        <dbReference type="ARBA" id="ARBA00022450"/>
    </source>
</evidence>
<dbReference type="Gene3D" id="1.10.1200.10">
    <property type="entry name" value="ACP-like"/>
    <property type="match status" value="3"/>
</dbReference>
<dbReference type="InterPro" id="IPR014043">
    <property type="entry name" value="Acyl_transferase_dom"/>
</dbReference>
<dbReference type="PROSITE" id="PS00012">
    <property type="entry name" value="PHOSPHOPANTETHEINE"/>
    <property type="match status" value="3"/>
</dbReference>
<dbReference type="Pfam" id="PF18369">
    <property type="entry name" value="PKS_DE"/>
    <property type="match status" value="1"/>
</dbReference>
<feature type="domain" description="PKS/mFAS DH" evidence="12">
    <location>
        <begin position="3669"/>
        <end position="3947"/>
    </location>
</feature>
<dbReference type="InterPro" id="IPR020841">
    <property type="entry name" value="PKS_Beta-ketoAc_synthase_dom"/>
</dbReference>
<dbReference type="InterPro" id="IPR016035">
    <property type="entry name" value="Acyl_Trfase/lysoPLipase"/>
</dbReference>
<dbReference type="GO" id="GO:0033068">
    <property type="term" value="P:macrolide biosynthetic process"/>
    <property type="evidence" value="ECO:0007669"/>
    <property type="project" value="UniProtKB-ARBA"/>
</dbReference>
<dbReference type="InterPro" id="IPR036291">
    <property type="entry name" value="NAD(P)-bd_dom_sf"/>
</dbReference>
<dbReference type="Gene3D" id="3.40.50.720">
    <property type="entry name" value="NAD(P)-binding Rossmann-like Domain"/>
    <property type="match status" value="3"/>
</dbReference>
<dbReference type="Pfam" id="PF00550">
    <property type="entry name" value="PP-binding"/>
    <property type="match status" value="3"/>
</dbReference>
<evidence type="ECO:0000313" key="13">
    <source>
        <dbReference type="EMBL" id="MPY59358.1"/>
    </source>
</evidence>
<dbReference type="InterPro" id="IPR020807">
    <property type="entry name" value="PKS_DH"/>
</dbReference>
<feature type="domain" description="Carrier" evidence="10">
    <location>
        <begin position="4735"/>
        <end position="4810"/>
    </location>
</feature>
<dbReference type="SUPFAM" id="SSF55048">
    <property type="entry name" value="Probable ACP-binding domain of malonyl-CoA ACP transacylase"/>
    <property type="match status" value="3"/>
</dbReference>
<dbReference type="Pfam" id="PF08240">
    <property type="entry name" value="ADH_N"/>
    <property type="match status" value="1"/>
</dbReference>
<dbReference type="Pfam" id="PF14765">
    <property type="entry name" value="PS-DH"/>
    <property type="match status" value="2"/>
</dbReference>
<feature type="active site" description="Proton acceptor; for dehydratase activity" evidence="8">
    <location>
        <position position="3701"/>
    </location>
</feature>
<evidence type="ECO:0000259" key="11">
    <source>
        <dbReference type="PROSITE" id="PS52004"/>
    </source>
</evidence>
<dbReference type="FunFam" id="3.40.47.10:FF:000019">
    <property type="entry name" value="Polyketide synthase type I"/>
    <property type="match status" value="2"/>
</dbReference>
<dbReference type="InterPro" id="IPR049900">
    <property type="entry name" value="PKS_mFAS_DH"/>
</dbReference>
<evidence type="ECO:0000256" key="7">
    <source>
        <dbReference type="ARBA" id="ARBA00023315"/>
    </source>
</evidence>
<dbReference type="SMART" id="SM00827">
    <property type="entry name" value="PKS_AT"/>
    <property type="match status" value="3"/>
</dbReference>
<dbReference type="SMART" id="SM00822">
    <property type="entry name" value="PKS_KR"/>
    <property type="match status" value="3"/>
</dbReference>
<evidence type="ECO:0000256" key="3">
    <source>
        <dbReference type="ARBA" id="ARBA00022553"/>
    </source>
</evidence>
<dbReference type="Pfam" id="PF08659">
    <property type="entry name" value="KR"/>
    <property type="match status" value="3"/>
</dbReference>
<dbReference type="RefSeq" id="WP_152772855.1">
    <property type="nucleotide sequence ID" value="NZ_VJZC01000134.1"/>
</dbReference>
<dbReference type="Pfam" id="PF16197">
    <property type="entry name" value="KAsynt_C_assoc"/>
    <property type="match status" value="2"/>
</dbReference>
<dbReference type="InterPro" id="IPR032821">
    <property type="entry name" value="PKS_assoc"/>
</dbReference>
<dbReference type="GO" id="GO:0031177">
    <property type="term" value="F:phosphopantetheine binding"/>
    <property type="evidence" value="ECO:0007669"/>
    <property type="project" value="InterPro"/>
</dbReference>
<dbReference type="InterPro" id="IPR049552">
    <property type="entry name" value="PKS_DH_N"/>
</dbReference>
<dbReference type="InterPro" id="IPR018201">
    <property type="entry name" value="Ketoacyl_synth_AS"/>
</dbReference>
<dbReference type="Gene3D" id="3.10.129.110">
    <property type="entry name" value="Polyketide synthase dehydratase"/>
    <property type="match status" value="2"/>
</dbReference>
<evidence type="ECO:0000256" key="5">
    <source>
        <dbReference type="ARBA" id="ARBA00023194"/>
    </source>
</evidence>
<feature type="region of interest" description="N-terminal hotdog fold" evidence="8">
    <location>
        <begin position="1952"/>
        <end position="2077"/>
    </location>
</feature>
<dbReference type="EMBL" id="VJZC01000134">
    <property type="protein sequence ID" value="MPY59358.1"/>
    <property type="molecule type" value="Genomic_DNA"/>
</dbReference>
<dbReference type="InterPro" id="IPR014031">
    <property type="entry name" value="Ketoacyl_synth_C"/>
</dbReference>
<feature type="active site" description="Proton donor; for dehydratase activity" evidence="8">
    <location>
        <position position="2151"/>
    </location>
</feature>
<feature type="domain" description="Carrier" evidence="10">
    <location>
        <begin position="2702"/>
        <end position="2777"/>
    </location>
</feature>
<dbReference type="InterPro" id="IPR041618">
    <property type="entry name" value="PKS_DE"/>
</dbReference>
<dbReference type="PROSITE" id="PS00606">
    <property type="entry name" value="KS3_1"/>
    <property type="match status" value="2"/>
</dbReference>
<evidence type="ECO:0000256" key="4">
    <source>
        <dbReference type="ARBA" id="ARBA00022679"/>
    </source>
</evidence>
<dbReference type="InterPro" id="IPR001227">
    <property type="entry name" value="Ac_transferase_dom_sf"/>
</dbReference>
<dbReference type="SUPFAM" id="SSF51735">
    <property type="entry name" value="NAD(P)-binding Rossmann-fold domains"/>
    <property type="match status" value="7"/>
</dbReference>
<dbReference type="Gene3D" id="3.90.180.10">
    <property type="entry name" value="Medium-chain alcohol dehydrogenases, catalytic domain"/>
    <property type="match status" value="1"/>
</dbReference>
<feature type="active site" description="Proton acceptor; for dehydratase activity" evidence="8">
    <location>
        <position position="1984"/>
    </location>
</feature>
<evidence type="ECO:0000256" key="9">
    <source>
        <dbReference type="SAM" id="MobiDB-lite"/>
    </source>
</evidence>
<dbReference type="Pfam" id="PF00109">
    <property type="entry name" value="ketoacyl-synt"/>
    <property type="match status" value="2"/>
</dbReference>
<dbReference type="Gene3D" id="6.10.140.1830">
    <property type="match status" value="1"/>
</dbReference>
<evidence type="ECO:0000259" key="12">
    <source>
        <dbReference type="PROSITE" id="PS52019"/>
    </source>
</evidence>
<dbReference type="InterPro" id="IPR013154">
    <property type="entry name" value="ADH-like_N"/>
</dbReference>
<feature type="domain" description="Ketosynthase family 3 (KS3)" evidence="11">
    <location>
        <begin position="2798"/>
        <end position="3222"/>
    </location>
</feature>
<dbReference type="Pfam" id="PF21089">
    <property type="entry name" value="PKS_DH_N"/>
    <property type="match status" value="2"/>
</dbReference>
<sequence length="4900" mass="510658">MLAGRTPQALRAQAARLVAHLDGRPGLAPADVGRTLATARAALDHRAVLVGDSPDTLTAAAAALAGGDTTALVTSVAGAGRTVWAFTGQGSQRPGMGRELYDAHPVFAQTLDDTCALLDAELAGADGFDTPLRTVLFAAEDSSEAALLGRTGHAQAALFALQVALAELLRSWALAPDVLVGHSIGELAAAHVAGVLELPDAVRLVAARARLMQALPDGGAMAAVEADPEEIAPWLTDGAVVAAVNGPSAVVVSGTQSAVDAVLAIAREQGRRVTRLKVSHAFHSPLMEPMLAEFAAVAGDVTYRRPRTPAVSTVTGRPLGDDDWSSAEYWVRQVRQPVLFDDAVRTVTGELGATRLLELGPDPVLATLAQRTAPELTVAVSALRAGRAEAETLLTAVGELFVRGTPVDWTEVFRGTDARLTDLPTYAFQRERFWLPDRTAAGLSAGTAAEDGAEAGFWQLVEGRDASTLARELDLPVDASLDTLLPALSAWRRRSRDDLAQAGRRYRVMWRPVPVTPGGAPSAGRWTVAAAEPDGQALAEALRRSGAEVDLITVTDSDTPAGVAERVRATGAEPSCVLSLLPSPAAVLTVWQGLAEAAPAARLWCATRSAQSVGAGDTPAHPEQAAVWGLGRTLALEQPDRWGGLIDLPEHTVRGDLERLVAALAGSGAEDQLAVRSTGVLAARLVRDTDAGRAAQTGRFSGTALVTGGTGALAGHVARWLVRRGIEHVVLVSRRGADAPGAAELREELAGLGADVTLAACDITDRGALGSLLEAHPPTVVVHAAGVLDDGLAADLTAERLGRVLAVKADAARHLHELTARSDLDAFVLFSSVAGVTGNAGQSAYAAANACLDALAQYRRGLGLAATSVAWGPWAGAGMAAEPVVAAHLERMGLRALEPATAVDALERVLDGGRACATVLDADWSRFAAATTYARRGSLLRELMPDTEETGTGRDRFVAVGGELAEELRRRPPAERERIVLSRVRSAVAAVLGHASGAAIDAERPFTDLGFDSLTGVELRNRLGAATGLRLPATLVYDHPTPAALADFLRAQVLGRTAREPERDGTAPGPVGVDDDPVVIVGMGCRFPGGVSSPEELWELLAQGRDGLAPFPEDRGWDVERLYDPDSGAPGTSYVNRGGFLRGAADFDAELFGISPREALAMDPQQRLLLETAWEALERAGIDPLSLRGSATGVFAGTNGQDYQETAHAAAEDIEGYVGTGSAASVLSGRVSYVLGLEGPALTVDTACSSALVALHLAVQAIRGGECRTALVGGVTVMATPGIFVEFSRQRGLAADGRCKAFADGADGTGWSEGAGVLVLMRLSEAERRGHRVLAVVRGTAVNQDGASNGLTAPNGPAQQRVIRQALANAGVSPSQVHAVEAHGTGTRLGDPIEAHALLATYGQERTEPLWLGSVKSNIGHTQAAAGAAGVIKMVMALQEQCLPRTLHVDRPSSHVDWAEGAVRLLTEERDWPRGEHPRRAGVSSFGISGTNAHAIIEEAPSAPAAQERRPGVPGLPVVPWVVSARSAEALRAQAKRLAPVAADPVDTGFSLVVTRALLEHRAVVLGGDLDALRSGLAEPAITGSAVEGHTAWMFTGQGSQRPGMGRELYEAFPVFAAALDEVCALLDAELGFERPLQQVLFADDPEQLNATGYAQSALFALQVSLVALLRSWGAAPDVVLGHSVGEFTAAYAAGVFDLPDAVRLVGARARLMQALPAGGAMAAIEAGEAEVAGRLDGDVVIAAVNGPDAVVVSGTQPAVESVVERYRSEGRRATRLRVSHAFHSPLMAPMLDEFTRTARQVTYSQPLITAVSTVTGTPLDEDDWTTPDYWARQIVSPVRFHEALTATAAEGATRFLEIGPDPVLTALARTATDVTAAATLRTDRPEPHSLLTAVSELFVHGMAVDWPRLFDGAGARPVDLPTYAFQRRRYWLEPTKPALDAGGLGLGTARHPLIGATVRLAGSDTAVLTSRLSARTHPWLADHTVDGTVVVPGTALLELAVQAADHVGARTVGELTLRVPLLVPDDGAVQVQTSVDPADGEGDRLVRIHARPDGGSDDEPWTLHATGTLGATEPFAPDWHLRAWPPADAEPVAVDGLYARLAETGMVYGTAFQGLRAVWRAGADLYVEAELPEPTDEDADAFALHPALLDAVLHALGTDQTMSTEDGDGPRRALLPFLWSGFSPAAVGAAAVRARMTVSAPGEVAVRIADTAGEPVAEVAGLVLRPVDAAEVIAADTTAAARDLYQVQWVAAATAAGAADGEPAADLAVLGDGDRAVPGLTAFPDVAALAAAGAPTGPVLLPVAGGRHLTESVSGVLATLQEWLAEPALADSRLLVLTTGAETDPAGAAVWGLVRTAISEHPDRFALVDTDGTPASQRALTERSAALAETGETQLALREGQVLLPRLTRAPAPDGTGPVWPGTGTVLITGGTGGLGALLTRHLVTEHGVRDLLLVSRRGPQAPGAAELRAELQESGARVDIVACDVSSRAALAELLDGVRLSAVVHTAGVLDDGVITELTEERLARVLAAKAESALLLHELTADRELEAFVLYSSVAGVVGPAGQAAYAAANASLDALARRRRAQGLPAVSLAWGMWETAEGMGGTLSETELARMRRQGFPALTEAEALTLLDAALRADEPVAVPVALRTAALAERGSTLPSVLRDLVPAARRRAAGRGGAGGTDELAARLAGASSAEQDQLLLDLVQTQVAAVLGHSSGVSVDPRRAFKDLGFDSLTSVDLRNQLGTATGLRLPATLVFDHPSPVALAARLRRELVGDAAPGPAVTPGRRTATADDEPIAVVGMGCRYPGGVTSPEDLWRLVAEGGDGISGFPTDRGWDVERLYDPDPDRPGTSYAREGGFLYDAADFDAELFGISPREALAMDPQQRLLLETSWEALERAGIDPNALRGTDTGVYAGLMYHDYSARLHTVPDEVEGYLGNGNAGSVFSGRIAYVFGFEGPAVTVDTACSSSLVALHLACQALRTGECTTALAGGVTVMATPQTFVEFSRQRGLAADGRCKSFADGADGTGWAEGAGVLVLMRLSEAQRRGHRVLAVVRGSAVNQDGASNGLTAPNGPSQQRVIRQALAGAGLEPTDVDAVEAHGTGTRLGDPIEAQALLATYGQGRDEPLRLGSVKSNIGHTQAAAGVAGVIKMVMALHAERLPRTLHVDEPSSHVDWDAGAVELLTEERPWPRGARPRRAGVSSFGISGTNAHVLVEEPPAGHQVPGTTRATGLPLIPWVVSARTAEALRAQTERLVSVAGDPLDIGLSLATTRAKLEHRAVVLGPDHRALRAALTEPVVSGAAVEGRTAWMFTGQGSQRPGMGRELYEAFPVFAEALDDVCALLDAELGFARPLKEVLFAEEAEDSTGYAQSGLFALQVALVALLRSWKMAPGVVLGHSVGEFAAAHAAGVLELADAVRLVAARARLMQALPEGGAMAAVEASEAEVADWLVDGAVVAAVNAPTAVVVSGTEAAVQEVAERARDAGRRTTRLKVSHAFHSPSMEPVLAEFTAVAEQTNYHRPTVAAVSTLTGAPLSDGDWTSSAYWAGQIVEPVRFHDALSAARAQGAARFLEIGPDPVLTALAGDVPAASTLRKDRPEPETLLTACAELFVQGADIDWSALFEGTGAHRVDLPTYPFQRQRYWLDAVPALSDADDLGLARTDHPLLGAAVPVADSDTVLLASSLSVRTHPWLADHAVAGSVVVPGTVLVELALQAGERVGAGQLAELALRTPIVLPEHGAVQLQIAVGAAGAEDAPDGGRTLHVHARPQEAGPDEPWTLHATGALDTAEPPAPDWDLRAWPPAGAEPVEFGDLYDRLTAAGLGYGPAFRGLRHIWQHEGHLYAEAELPEPVASAAASYGLHPALLDTVLHSLGLHEETTDGSLPFLWSGVRLTAVGAGSVRVRLTPRGAGDIALRVADAAGEPVAEIDSLVLRTLSPERLTATGPDDLYRLHWTPAPEAEAVPHGTVWTAVHTAPAGVPATVHPDLDAVAAAGDVPGTVLLPVTPADGGDAAATVAGVLTRLQAWLADDRFAASRLVVLTSSAVRVETAGDGAPDVAAAGVWGLVRSAISENPGRFALADTDDDPASLHALAAALRATDEPQFAVRAGRLWLPRLARMSGDGVLIPPAVAGDAWRLDIVDQGRLDGVALVPEEQRPLGPGEVRVAVRAAGVNFRDVLNVLGMYPGDAGRMGLEGAGVIVETGPGADRWTAGDRVMGMLDAAFGPTAVADARQLAPIPKGWTYEQAASVPIVFLTAYYALVDLAGLKAGESVLIHAAAGGVGSAAVQLARHLGAEVYATASESKWPAVRALGVPADHIASSRTTEFERRFQAAGVDVVLDSLAGEFVDASLRLLRPGGRFVEMGKTDIRDADDVAAHHGVSYRAFDLVEAGPDRIGEMLEALLDLFEQGVLRPVPVTAFDIARAPGALRLLQQAKHVGKVVLTVPSPWSRPGTVLITGGTGGLGALLARHLVERHGVRDLLLLSRRGPEAPGAEELVRDLVASGARADIVACDVTDRDQLATAIEGVPLSAVVHTAGVLDDGILTGLTGDRLARVLAAKTDAARYLHELTAGHTLDAFVLYSSVAGVIGSAGQAAYAAANATLDALAVARRAQGLPAVSLAWGIWETEAGMGGTLSRAELSRMRRQGFPALPGDEALALFDAALRVNEPVAVPVALRPSALAEHADGLAGVLRDLVPAARRRRAAARDASGGAENLAERLAALTDPEQDQLLLDLVRTQVAAVLGHSSATAVDATRAFKDLGFDSLTAVDLRNRIAAATALTLPATLVFDHPTAEDLVRLLRERLLADTAATAPAAPADDGIDPQVRELLTVIPAARLHESGVLDMLRRLADRPTTGPDDPQPDPAEQHRHPESLDAMGADSLVQLALKRVQRPA</sequence>
<keyword evidence="6" id="KW-0511">Multifunctional enzyme</keyword>
<dbReference type="Gene3D" id="3.30.70.3290">
    <property type="match status" value="3"/>
</dbReference>
<dbReference type="PANTHER" id="PTHR43775:SF51">
    <property type="entry name" value="INACTIVE PHENOLPHTHIOCEROL SYNTHESIS POLYKETIDE SYNTHASE TYPE I PKS1-RELATED"/>
    <property type="match status" value="1"/>
</dbReference>
<dbReference type="GO" id="GO:0004312">
    <property type="term" value="F:fatty acid synthase activity"/>
    <property type="evidence" value="ECO:0007669"/>
    <property type="project" value="TreeGrafter"/>
</dbReference>
<dbReference type="SUPFAM" id="SSF52151">
    <property type="entry name" value="FabD/lysophospholipase-like"/>
    <property type="match status" value="3"/>
</dbReference>
<feature type="domain" description="Carrier" evidence="10">
    <location>
        <begin position="978"/>
        <end position="1053"/>
    </location>
</feature>
<dbReference type="Gene3D" id="3.40.366.10">
    <property type="entry name" value="Malonyl-Coenzyme A Acyl Carrier Protein, domain 2"/>
    <property type="match status" value="3"/>
</dbReference>
<dbReference type="Pfam" id="PF00698">
    <property type="entry name" value="Acyl_transf_1"/>
    <property type="match status" value="3"/>
</dbReference>
<dbReference type="PANTHER" id="PTHR43775">
    <property type="entry name" value="FATTY ACID SYNTHASE"/>
    <property type="match status" value="1"/>
</dbReference>
<dbReference type="InterPro" id="IPR016039">
    <property type="entry name" value="Thiolase-like"/>
</dbReference>
<dbReference type="SUPFAM" id="SSF50129">
    <property type="entry name" value="GroES-like"/>
    <property type="match status" value="1"/>
</dbReference>
<dbReference type="PROSITE" id="PS52004">
    <property type="entry name" value="KS3_2"/>
    <property type="match status" value="2"/>
</dbReference>
<dbReference type="InterPro" id="IPR057326">
    <property type="entry name" value="KR_dom"/>
</dbReference>
<dbReference type="InterPro" id="IPR049551">
    <property type="entry name" value="PKS_DH_C"/>
</dbReference>
<dbReference type="SMART" id="SM00829">
    <property type="entry name" value="PKS_ER"/>
    <property type="match status" value="1"/>
</dbReference>
<dbReference type="InterPro" id="IPR020843">
    <property type="entry name" value="ER"/>
</dbReference>
<dbReference type="InterPro" id="IPR011032">
    <property type="entry name" value="GroES-like_sf"/>
</dbReference>
<feature type="domain" description="Ketosynthase family 3 (KS3)" evidence="11">
    <location>
        <begin position="1075"/>
        <end position="1499"/>
    </location>
</feature>
<keyword evidence="2" id="KW-0596">Phosphopantetheine</keyword>
<feature type="region of interest" description="C-terminal hotdog fold" evidence="8">
    <location>
        <begin position="2090"/>
        <end position="2234"/>
    </location>
</feature>
<dbReference type="CDD" id="cd00833">
    <property type="entry name" value="PKS"/>
    <property type="match status" value="2"/>
</dbReference>
<keyword evidence="3" id="KW-0597">Phosphoprotein</keyword>